<dbReference type="InterPro" id="IPR013520">
    <property type="entry name" value="Ribonucl_H"/>
</dbReference>
<feature type="compositionally biased region" description="Polar residues" evidence="6">
    <location>
        <begin position="81"/>
        <end position="92"/>
    </location>
</feature>
<dbReference type="GO" id="GO:0004527">
    <property type="term" value="F:exonuclease activity"/>
    <property type="evidence" value="ECO:0007669"/>
    <property type="project" value="UniProtKB-KW"/>
</dbReference>
<accession>A0A0N1HSK3</accession>
<feature type="compositionally biased region" description="Polar residues" evidence="6">
    <location>
        <begin position="121"/>
        <end position="130"/>
    </location>
</feature>
<feature type="compositionally biased region" description="Low complexity" evidence="6">
    <location>
        <begin position="106"/>
        <end position="120"/>
    </location>
</feature>
<evidence type="ECO:0000313" key="9">
    <source>
        <dbReference type="Proteomes" id="UP000038010"/>
    </source>
</evidence>
<dbReference type="Gene3D" id="3.30.420.10">
    <property type="entry name" value="Ribonuclease H-like superfamily/Ribonuclease H"/>
    <property type="match status" value="1"/>
</dbReference>
<feature type="domain" description="Exonuclease" evidence="7">
    <location>
        <begin position="146"/>
        <end position="309"/>
    </location>
</feature>
<feature type="region of interest" description="Disordered" evidence="6">
    <location>
        <begin position="1"/>
        <end position="130"/>
    </location>
</feature>
<dbReference type="EMBL" id="LFJN01000016">
    <property type="protein sequence ID" value="KPI39187.1"/>
    <property type="molecule type" value="Genomic_DNA"/>
</dbReference>
<dbReference type="InterPro" id="IPR036397">
    <property type="entry name" value="RNaseH_sf"/>
</dbReference>
<feature type="compositionally biased region" description="Basic residues" evidence="6">
    <location>
        <begin position="93"/>
        <end position="102"/>
    </location>
</feature>
<dbReference type="SMART" id="SM00479">
    <property type="entry name" value="EXOIII"/>
    <property type="match status" value="1"/>
</dbReference>
<dbReference type="PANTHER" id="PTHR12801:SF45">
    <property type="entry name" value="RNA EXONUCLEASE 4"/>
    <property type="match status" value="1"/>
</dbReference>
<feature type="compositionally biased region" description="Polar residues" evidence="6">
    <location>
        <begin position="1"/>
        <end position="12"/>
    </location>
</feature>
<dbReference type="GO" id="GO:0006364">
    <property type="term" value="P:rRNA processing"/>
    <property type="evidence" value="ECO:0007669"/>
    <property type="project" value="UniProtKB-KW"/>
</dbReference>
<dbReference type="InterPro" id="IPR012337">
    <property type="entry name" value="RNaseH-like_sf"/>
</dbReference>
<keyword evidence="9" id="KW-1185">Reference proteome</keyword>
<evidence type="ECO:0000256" key="6">
    <source>
        <dbReference type="SAM" id="MobiDB-lite"/>
    </source>
</evidence>
<keyword evidence="2" id="KW-0540">Nuclease</keyword>
<reference evidence="8 9" key="1">
    <citation type="submission" date="2015-06" db="EMBL/GenBank/DDBJ databases">
        <title>Draft genome of the ant-associated black yeast Phialophora attae CBS 131958.</title>
        <authorList>
            <person name="Moreno L.F."/>
            <person name="Stielow B.J."/>
            <person name="de Hoog S."/>
            <person name="Vicente V.A."/>
            <person name="Weiss V.A."/>
            <person name="de Vries M."/>
            <person name="Cruz L.M."/>
            <person name="Souza E.M."/>
        </authorList>
    </citation>
    <scope>NUCLEOTIDE SEQUENCE [LARGE SCALE GENOMIC DNA]</scope>
    <source>
        <strain evidence="8 9">CBS 131958</strain>
    </source>
</reference>
<dbReference type="AlphaFoldDB" id="A0A0N1HSK3"/>
<dbReference type="RefSeq" id="XP_017999150.1">
    <property type="nucleotide sequence ID" value="XM_018144664.1"/>
</dbReference>
<evidence type="ECO:0000256" key="3">
    <source>
        <dbReference type="ARBA" id="ARBA00022801"/>
    </source>
</evidence>
<gene>
    <name evidence="8" type="ORF">AB675_4520</name>
</gene>
<dbReference type="InterPro" id="IPR047021">
    <property type="entry name" value="REXO1/3/4-like"/>
</dbReference>
<dbReference type="OrthoDB" id="8191639at2759"/>
<name>A0A0N1HSK3_9EURO</name>
<protein>
    <submittedName>
        <fullName evidence="8">RNA exonuclease 4</fullName>
    </submittedName>
</protein>
<dbReference type="Proteomes" id="UP000038010">
    <property type="component" value="Unassembled WGS sequence"/>
</dbReference>
<feature type="compositionally biased region" description="Acidic residues" evidence="6">
    <location>
        <begin position="346"/>
        <end position="364"/>
    </location>
</feature>
<evidence type="ECO:0000259" key="7">
    <source>
        <dbReference type="SMART" id="SM00479"/>
    </source>
</evidence>
<evidence type="ECO:0000256" key="4">
    <source>
        <dbReference type="ARBA" id="ARBA00022839"/>
    </source>
</evidence>
<feature type="compositionally biased region" description="Basic and acidic residues" evidence="6">
    <location>
        <begin position="60"/>
        <end position="75"/>
    </location>
</feature>
<dbReference type="VEuPathDB" id="FungiDB:AB675_4520"/>
<proteinExistence type="predicted"/>
<dbReference type="GO" id="GO:0003676">
    <property type="term" value="F:nucleic acid binding"/>
    <property type="evidence" value="ECO:0007669"/>
    <property type="project" value="InterPro"/>
</dbReference>
<dbReference type="GeneID" id="28736544"/>
<keyword evidence="4 8" id="KW-0269">Exonuclease</keyword>
<evidence type="ECO:0000256" key="2">
    <source>
        <dbReference type="ARBA" id="ARBA00022722"/>
    </source>
</evidence>
<evidence type="ECO:0000256" key="1">
    <source>
        <dbReference type="ARBA" id="ARBA00022552"/>
    </source>
</evidence>
<keyword evidence="1" id="KW-0698">rRNA processing</keyword>
<dbReference type="STRING" id="1664694.A0A0N1HSK3"/>
<sequence>MSGSALSSNWKQLQAKLKADQASSTPGSTPDSAAAPACAAAGKRKRDHNAAVEWGSRGGGRKEKWVKRDGAEIVHGKSARHTSQSNHNSKPGSRQKSKHVKMNGHATTPTATNGTTTTATSQPSKSDSLHTTKLNAGLTSSLPLGKYIALDCEMVGTSHPAHPSILARASLTTYTGAQLYDSYVLPRPTDAPITDYRTPISGITPACLRPGVARPFEEVLSTIKQILRGRVLVGHDLKHDLRVLDNLKHPKADTRDTALYRKFRDEVSGGGWPRLKDLAERYLGLGEGEFQAAIEAIVVWKMRGGRFGAGVSGTSSGGKMGKVAGNSNAFLDDRAEGEGVGRQGLDDEDDDEDEGDDHDEDEDQGQNGVDGHHTSSKPKKRKGKKKKKKRK</sequence>
<dbReference type="GO" id="GO:0005634">
    <property type="term" value="C:nucleus"/>
    <property type="evidence" value="ECO:0007669"/>
    <property type="project" value="TreeGrafter"/>
</dbReference>
<feature type="compositionally biased region" description="Polar residues" evidence="6">
    <location>
        <begin position="21"/>
        <end position="31"/>
    </location>
</feature>
<evidence type="ECO:0000256" key="5">
    <source>
        <dbReference type="ARBA" id="ARBA00025599"/>
    </source>
</evidence>
<dbReference type="GO" id="GO:0000027">
    <property type="term" value="P:ribosomal large subunit assembly"/>
    <property type="evidence" value="ECO:0007669"/>
    <property type="project" value="TreeGrafter"/>
</dbReference>
<keyword evidence="3" id="KW-0378">Hydrolase</keyword>
<evidence type="ECO:0000313" key="8">
    <source>
        <dbReference type="EMBL" id="KPI39187.1"/>
    </source>
</evidence>
<dbReference type="Pfam" id="PF00929">
    <property type="entry name" value="RNase_T"/>
    <property type="match status" value="1"/>
</dbReference>
<comment type="function">
    <text evidence="5">Exoribonuclease involved in ribosome biosynthesis. Involved in the processing of ITS1, the internal transcribed spacer localized between the 18S and 5.8S rRNAs.</text>
</comment>
<dbReference type="PANTHER" id="PTHR12801">
    <property type="entry name" value="RNA EXONUCLEASE REXO1 / RECO3 FAMILY MEMBER-RELATED"/>
    <property type="match status" value="1"/>
</dbReference>
<comment type="caution">
    <text evidence="8">The sequence shown here is derived from an EMBL/GenBank/DDBJ whole genome shotgun (WGS) entry which is preliminary data.</text>
</comment>
<feature type="compositionally biased region" description="Basic residues" evidence="6">
    <location>
        <begin position="374"/>
        <end position="391"/>
    </location>
</feature>
<dbReference type="SUPFAM" id="SSF53098">
    <property type="entry name" value="Ribonuclease H-like"/>
    <property type="match status" value="1"/>
</dbReference>
<organism evidence="8 9">
    <name type="scientific">Cyphellophora attinorum</name>
    <dbReference type="NCBI Taxonomy" id="1664694"/>
    <lineage>
        <taxon>Eukaryota</taxon>
        <taxon>Fungi</taxon>
        <taxon>Dikarya</taxon>
        <taxon>Ascomycota</taxon>
        <taxon>Pezizomycotina</taxon>
        <taxon>Eurotiomycetes</taxon>
        <taxon>Chaetothyriomycetidae</taxon>
        <taxon>Chaetothyriales</taxon>
        <taxon>Cyphellophoraceae</taxon>
        <taxon>Cyphellophora</taxon>
    </lineage>
</organism>
<feature type="region of interest" description="Disordered" evidence="6">
    <location>
        <begin position="331"/>
        <end position="391"/>
    </location>
</feature>